<accession>A0A7C3J4W0</accession>
<dbReference type="PANTHER" id="PTHR43700">
    <property type="entry name" value="PHOSPHORIBOSYLAMINOIMIDAZOLE-SUCCINOCARBOXAMIDE SYNTHASE"/>
    <property type="match status" value="1"/>
</dbReference>
<comment type="similarity">
    <text evidence="6">Belongs to the SAICAR synthetase family.</text>
</comment>
<evidence type="ECO:0000256" key="3">
    <source>
        <dbReference type="ARBA" id="ARBA00022741"/>
    </source>
</evidence>
<organism evidence="8">
    <name type="scientific">Candidatus Methanomethylicus mesodigestus</name>
    <dbReference type="NCBI Taxonomy" id="1867258"/>
    <lineage>
        <taxon>Archaea</taxon>
        <taxon>Thermoproteota</taxon>
        <taxon>Methanosuratincolia</taxon>
        <taxon>Candidatus Methanomethylicales</taxon>
        <taxon>Candidatus Methanomethylicaceae</taxon>
        <taxon>Candidatus Methanomethylicus</taxon>
    </lineage>
</organism>
<dbReference type="Gene3D" id="3.30.470.20">
    <property type="entry name" value="ATP-grasp fold, B domain"/>
    <property type="match status" value="1"/>
</dbReference>
<evidence type="ECO:0000313" key="8">
    <source>
        <dbReference type="EMBL" id="HFK20558.1"/>
    </source>
</evidence>
<dbReference type="AlphaFoldDB" id="A0A7C3J4W0"/>
<evidence type="ECO:0000259" key="7">
    <source>
        <dbReference type="Pfam" id="PF01259"/>
    </source>
</evidence>
<keyword evidence="2 6" id="KW-0436">Ligase</keyword>
<dbReference type="PROSITE" id="PS01058">
    <property type="entry name" value="SAICAR_SYNTHETASE_2"/>
    <property type="match status" value="1"/>
</dbReference>
<dbReference type="InterPro" id="IPR028923">
    <property type="entry name" value="SAICAR_synt/ADE2_N"/>
</dbReference>
<dbReference type="GO" id="GO:0004639">
    <property type="term" value="F:phosphoribosylaminoimidazolesuccinocarboxamide synthase activity"/>
    <property type="evidence" value="ECO:0007669"/>
    <property type="project" value="UniProtKB-UniRule"/>
</dbReference>
<dbReference type="UniPathway" id="UPA00074">
    <property type="reaction ID" value="UER00131"/>
</dbReference>
<evidence type="ECO:0000256" key="5">
    <source>
        <dbReference type="ARBA" id="ARBA00022840"/>
    </source>
</evidence>
<keyword evidence="3 6" id="KW-0547">Nucleotide-binding</keyword>
<dbReference type="GO" id="GO:0006189">
    <property type="term" value="P:'de novo' IMP biosynthetic process"/>
    <property type="evidence" value="ECO:0007669"/>
    <property type="project" value="UniProtKB-UniRule"/>
</dbReference>
<keyword evidence="4 6" id="KW-0658">Purine biosynthesis</keyword>
<protein>
    <recommendedName>
        <fullName evidence="6">Phosphoribosylaminoimidazole-succinocarboxamide synthase</fullName>
        <ecNumber evidence="6">6.3.2.6</ecNumber>
    </recommendedName>
    <alternativeName>
        <fullName evidence="6">SAICAR synthetase</fullName>
    </alternativeName>
</protein>
<comment type="pathway">
    <text evidence="1 6">Purine metabolism; IMP biosynthesis via de novo pathway; 5-amino-1-(5-phospho-D-ribosyl)imidazole-4-carboxamide from 5-amino-1-(5-phospho-D-ribosyl)imidazole-4-carboxylate: step 1/2.</text>
</comment>
<evidence type="ECO:0000256" key="1">
    <source>
        <dbReference type="ARBA" id="ARBA00004672"/>
    </source>
</evidence>
<proteinExistence type="inferred from homology"/>
<dbReference type="CDD" id="cd01414">
    <property type="entry name" value="SAICAR_synt_Sc"/>
    <property type="match status" value="1"/>
</dbReference>
<evidence type="ECO:0000256" key="4">
    <source>
        <dbReference type="ARBA" id="ARBA00022755"/>
    </source>
</evidence>
<evidence type="ECO:0000256" key="2">
    <source>
        <dbReference type="ARBA" id="ARBA00022598"/>
    </source>
</evidence>
<dbReference type="InterPro" id="IPR018236">
    <property type="entry name" value="SAICAR_synthetase_CS"/>
</dbReference>
<comment type="catalytic activity">
    <reaction evidence="6">
        <text>5-amino-1-(5-phospho-D-ribosyl)imidazole-4-carboxylate + L-aspartate + ATP = (2S)-2-[5-amino-1-(5-phospho-beta-D-ribosyl)imidazole-4-carboxamido]succinate + ADP + phosphate + 2 H(+)</text>
        <dbReference type="Rhea" id="RHEA:22628"/>
        <dbReference type="ChEBI" id="CHEBI:15378"/>
        <dbReference type="ChEBI" id="CHEBI:29991"/>
        <dbReference type="ChEBI" id="CHEBI:30616"/>
        <dbReference type="ChEBI" id="CHEBI:43474"/>
        <dbReference type="ChEBI" id="CHEBI:58443"/>
        <dbReference type="ChEBI" id="CHEBI:77657"/>
        <dbReference type="ChEBI" id="CHEBI:456216"/>
        <dbReference type="EC" id="6.3.2.6"/>
    </reaction>
</comment>
<dbReference type="PANTHER" id="PTHR43700:SF1">
    <property type="entry name" value="PHOSPHORIBOSYLAMINOIMIDAZOLE-SUCCINOCARBOXAMIDE SYNTHASE"/>
    <property type="match status" value="1"/>
</dbReference>
<dbReference type="HAMAP" id="MF_00137">
    <property type="entry name" value="SAICAR_synth"/>
    <property type="match status" value="1"/>
</dbReference>
<dbReference type="GO" id="GO:0005737">
    <property type="term" value="C:cytoplasm"/>
    <property type="evidence" value="ECO:0007669"/>
    <property type="project" value="TreeGrafter"/>
</dbReference>
<evidence type="ECO:0000256" key="6">
    <source>
        <dbReference type="HAMAP-Rule" id="MF_00137"/>
    </source>
</evidence>
<comment type="caution">
    <text evidence="8">The sequence shown here is derived from an EMBL/GenBank/DDBJ whole genome shotgun (WGS) entry which is preliminary data.</text>
</comment>
<reference evidence="8" key="1">
    <citation type="journal article" date="2020" name="mSystems">
        <title>Genome- and Community-Level Interaction Insights into Carbon Utilization and Element Cycling Functions of Hydrothermarchaeota in Hydrothermal Sediment.</title>
        <authorList>
            <person name="Zhou Z."/>
            <person name="Liu Y."/>
            <person name="Xu W."/>
            <person name="Pan J."/>
            <person name="Luo Z.H."/>
            <person name="Li M."/>
        </authorList>
    </citation>
    <scope>NUCLEOTIDE SEQUENCE [LARGE SCALE GENOMIC DNA]</scope>
    <source>
        <strain evidence="8">SpSt-468</strain>
    </source>
</reference>
<dbReference type="GO" id="GO:0005524">
    <property type="term" value="F:ATP binding"/>
    <property type="evidence" value="ECO:0007669"/>
    <property type="project" value="UniProtKB-KW"/>
</dbReference>
<dbReference type="Pfam" id="PF01259">
    <property type="entry name" value="SAICAR_synt"/>
    <property type="match status" value="1"/>
</dbReference>
<dbReference type="EMBL" id="DSTX01000007">
    <property type="protein sequence ID" value="HFK20558.1"/>
    <property type="molecule type" value="Genomic_DNA"/>
</dbReference>
<dbReference type="EC" id="6.3.2.6" evidence="6"/>
<name>A0A7C3J4W0_9CREN</name>
<sequence length="313" mass="35913">MVSIMEWSRDPLSGEIVEVVRNSDLKKGKLTRGKVRDVYDLGDELLLYHTDRVSAFDVVLPTLIPRKGTSLAKLSLFWMNESKKIFPNHLIEAVDGRTLRVKKAKRIDIEWVVRKYLYGSLWRDYSKGRREMYGLRFPEGMKLAEELPEPVITPTTKEDVGHDMEISKAEAISLGKVDRETWDELEEATLKLFEFYEGVAKRRGIIIPDFKIEFGVVGGELIQIDEPPTHDSARMWSIRHYAQGEQQEKHCLDKEFLRECLRKLGFSGDGSPPPLPDSVVREVVKRCVGAYEVIAEGKKIEELMLSSVDDIFK</sequence>
<dbReference type="SUPFAM" id="SSF56104">
    <property type="entry name" value="SAICAR synthase-like"/>
    <property type="match status" value="1"/>
</dbReference>
<keyword evidence="5 6" id="KW-0067">ATP-binding</keyword>
<dbReference type="Gene3D" id="3.30.200.20">
    <property type="entry name" value="Phosphorylase Kinase, domain 1"/>
    <property type="match status" value="1"/>
</dbReference>
<gene>
    <name evidence="6" type="primary">purC</name>
    <name evidence="8" type="ORF">ENS19_04665</name>
</gene>
<feature type="domain" description="SAICAR synthetase/ADE2 N-terminal" evidence="7">
    <location>
        <begin position="30"/>
        <end position="263"/>
    </location>
</feature>